<evidence type="ECO:0000313" key="1">
    <source>
        <dbReference type="EMBL" id="ACR37350.1"/>
    </source>
</evidence>
<dbReference type="AlphaFoldDB" id="C4J850"/>
<accession>C4J850</accession>
<dbReference type="EMBL" id="BT086997">
    <property type="protein sequence ID" value="ACR37350.1"/>
    <property type="molecule type" value="mRNA"/>
</dbReference>
<reference evidence="1" key="1">
    <citation type="journal article" date="2009" name="PLoS Genet.">
        <title>Sequencing, mapping, and analysis of 27,455 maize full-length cDNAs.</title>
        <authorList>
            <person name="Soderlund C."/>
            <person name="Descour A."/>
            <person name="Kudrna D."/>
            <person name="Bomhoff M."/>
            <person name="Boyd L."/>
            <person name="Currie J."/>
            <person name="Angelova A."/>
            <person name="Collura K."/>
            <person name="Wissotski M."/>
            <person name="Ashley E."/>
            <person name="Morrow D."/>
            <person name="Fernandes J."/>
            <person name="Walbot V."/>
            <person name="Yu Y."/>
        </authorList>
    </citation>
    <scope>NUCLEOTIDE SEQUENCE</scope>
    <source>
        <strain evidence="1">B73</strain>
    </source>
</reference>
<organism evidence="1">
    <name type="scientific">Zea mays</name>
    <name type="common">Maize</name>
    <dbReference type="NCBI Taxonomy" id="4577"/>
    <lineage>
        <taxon>Eukaryota</taxon>
        <taxon>Viridiplantae</taxon>
        <taxon>Streptophyta</taxon>
        <taxon>Embryophyta</taxon>
        <taxon>Tracheophyta</taxon>
        <taxon>Spermatophyta</taxon>
        <taxon>Magnoliopsida</taxon>
        <taxon>Liliopsida</taxon>
        <taxon>Poales</taxon>
        <taxon>Poaceae</taxon>
        <taxon>PACMAD clade</taxon>
        <taxon>Panicoideae</taxon>
        <taxon>Andropogonodae</taxon>
        <taxon>Andropogoneae</taxon>
        <taxon>Tripsacinae</taxon>
        <taxon>Zea</taxon>
    </lineage>
</organism>
<sequence>MNAFWSLYECDPFVCSHIMHFDPCIISPSKKIRPPLHRMDWPFTITQNLLMVTSPRLLCQHKYLAC</sequence>
<proteinExistence type="evidence at transcript level"/>
<protein>
    <submittedName>
        <fullName evidence="1">Uncharacterized protein</fullName>
    </submittedName>
</protein>
<name>C4J850_MAIZE</name>